<dbReference type="RefSeq" id="WP_136826021.1">
    <property type="nucleotide sequence ID" value="NZ_SWBP01000002.1"/>
</dbReference>
<dbReference type="Pfam" id="PF01614">
    <property type="entry name" value="IclR_C"/>
    <property type="match status" value="1"/>
</dbReference>
<name>A0A4U1C4W0_9SPHI</name>
<evidence type="ECO:0000313" key="7">
    <source>
        <dbReference type="Proteomes" id="UP000308181"/>
    </source>
</evidence>
<dbReference type="InterPro" id="IPR029016">
    <property type="entry name" value="GAF-like_dom_sf"/>
</dbReference>
<evidence type="ECO:0000259" key="5">
    <source>
        <dbReference type="PROSITE" id="PS51078"/>
    </source>
</evidence>
<feature type="domain" description="IclR-ED" evidence="5">
    <location>
        <begin position="66"/>
        <end position="241"/>
    </location>
</feature>
<dbReference type="InterPro" id="IPR005471">
    <property type="entry name" value="Tscrpt_reg_IclR_N"/>
</dbReference>
<dbReference type="GO" id="GO:0003677">
    <property type="term" value="F:DNA binding"/>
    <property type="evidence" value="ECO:0007669"/>
    <property type="project" value="UniProtKB-KW"/>
</dbReference>
<keyword evidence="2" id="KW-0238">DNA-binding</keyword>
<keyword evidence="1" id="KW-0805">Transcription regulation</keyword>
<dbReference type="PROSITE" id="PS51078">
    <property type="entry name" value="ICLR_ED"/>
    <property type="match status" value="1"/>
</dbReference>
<dbReference type="Gene3D" id="3.30.450.40">
    <property type="match status" value="1"/>
</dbReference>
<dbReference type="SUPFAM" id="SSF46785">
    <property type="entry name" value="Winged helix' DNA-binding domain"/>
    <property type="match status" value="1"/>
</dbReference>
<sequence length="241" mass="27162">MIQVINRAIDILEYISNDVERPKLMGHIAIDLNLNTATCANIMKTLVNRGLIKKADHEKGYVLDNGLTEIANGSFGFKDLLNKATNEMEKALHVLNENNLIAILKKNQRIVLQRKNSTQMVQALTADEKNAYDSSTGRLLIALLPDKDLQLYIKRYGFPSKNVWPGADNQTKFLEQISLIKKQGYALIEDTGQIVGIACPIYKKDKVIASFSIYMPSFRYNEKLKENMINTAIDVANKISE</sequence>
<evidence type="ECO:0000256" key="3">
    <source>
        <dbReference type="ARBA" id="ARBA00023163"/>
    </source>
</evidence>
<evidence type="ECO:0000256" key="1">
    <source>
        <dbReference type="ARBA" id="ARBA00023015"/>
    </source>
</evidence>
<evidence type="ECO:0000313" key="6">
    <source>
        <dbReference type="EMBL" id="TKB99209.1"/>
    </source>
</evidence>
<evidence type="ECO:0008006" key="8">
    <source>
        <dbReference type="Google" id="ProtNLM"/>
    </source>
</evidence>
<keyword evidence="3" id="KW-0804">Transcription</keyword>
<dbReference type="Proteomes" id="UP000308181">
    <property type="component" value="Unassembled WGS sequence"/>
</dbReference>
<dbReference type="InterPro" id="IPR050707">
    <property type="entry name" value="HTH_MetabolicPath_Reg"/>
</dbReference>
<dbReference type="PANTHER" id="PTHR30136:SF24">
    <property type="entry name" value="HTH-TYPE TRANSCRIPTIONAL REPRESSOR ALLR"/>
    <property type="match status" value="1"/>
</dbReference>
<keyword evidence="7" id="KW-1185">Reference proteome</keyword>
<organism evidence="6 7">
    <name type="scientific">Pedobacter cryophilus</name>
    <dbReference type="NCBI Taxonomy" id="2571271"/>
    <lineage>
        <taxon>Bacteria</taxon>
        <taxon>Pseudomonadati</taxon>
        <taxon>Bacteroidota</taxon>
        <taxon>Sphingobacteriia</taxon>
        <taxon>Sphingobacteriales</taxon>
        <taxon>Sphingobacteriaceae</taxon>
        <taxon>Pedobacter</taxon>
    </lineage>
</organism>
<evidence type="ECO:0000259" key="4">
    <source>
        <dbReference type="PROSITE" id="PS51077"/>
    </source>
</evidence>
<reference evidence="6 7" key="1">
    <citation type="submission" date="2019-04" db="EMBL/GenBank/DDBJ databases">
        <title>Pedobacter sp. AR-3-17 sp. nov., isolated from Arctic soil.</title>
        <authorList>
            <person name="Dahal R.H."/>
            <person name="Kim D.-U."/>
        </authorList>
    </citation>
    <scope>NUCLEOTIDE SEQUENCE [LARGE SCALE GENOMIC DNA]</scope>
    <source>
        <strain evidence="6 7">AR-3-17</strain>
    </source>
</reference>
<feature type="domain" description="HTH iclR-type" evidence="4">
    <location>
        <begin position="2"/>
        <end position="65"/>
    </location>
</feature>
<dbReference type="OrthoDB" id="940174at2"/>
<dbReference type="InterPro" id="IPR036390">
    <property type="entry name" value="WH_DNA-bd_sf"/>
</dbReference>
<dbReference type="EMBL" id="SWBP01000002">
    <property type="protein sequence ID" value="TKB99209.1"/>
    <property type="molecule type" value="Genomic_DNA"/>
</dbReference>
<dbReference type="GO" id="GO:0003700">
    <property type="term" value="F:DNA-binding transcription factor activity"/>
    <property type="evidence" value="ECO:0007669"/>
    <property type="project" value="TreeGrafter"/>
</dbReference>
<dbReference type="GO" id="GO:0045892">
    <property type="term" value="P:negative regulation of DNA-templated transcription"/>
    <property type="evidence" value="ECO:0007669"/>
    <property type="project" value="TreeGrafter"/>
</dbReference>
<dbReference type="InterPro" id="IPR036388">
    <property type="entry name" value="WH-like_DNA-bd_sf"/>
</dbReference>
<gene>
    <name evidence="6" type="ORF">FA046_08880</name>
</gene>
<proteinExistence type="predicted"/>
<protein>
    <recommendedName>
        <fullName evidence="8">IclR family transcriptional regulator</fullName>
    </recommendedName>
</protein>
<dbReference type="PANTHER" id="PTHR30136">
    <property type="entry name" value="HELIX-TURN-HELIX TRANSCRIPTIONAL REGULATOR, ICLR FAMILY"/>
    <property type="match status" value="1"/>
</dbReference>
<dbReference type="SUPFAM" id="SSF55781">
    <property type="entry name" value="GAF domain-like"/>
    <property type="match status" value="1"/>
</dbReference>
<dbReference type="InterPro" id="IPR014757">
    <property type="entry name" value="Tscrpt_reg_IclR_C"/>
</dbReference>
<dbReference type="PROSITE" id="PS51077">
    <property type="entry name" value="HTH_ICLR"/>
    <property type="match status" value="1"/>
</dbReference>
<dbReference type="AlphaFoldDB" id="A0A4U1C4W0"/>
<accession>A0A4U1C4W0</accession>
<evidence type="ECO:0000256" key="2">
    <source>
        <dbReference type="ARBA" id="ARBA00023125"/>
    </source>
</evidence>
<comment type="caution">
    <text evidence="6">The sequence shown here is derived from an EMBL/GenBank/DDBJ whole genome shotgun (WGS) entry which is preliminary data.</text>
</comment>
<dbReference type="Gene3D" id="1.10.10.10">
    <property type="entry name" value="Winged helix-like DNA-binding domain superfamily/Winged helix DNA-binding domain"/>
    <property type="match status" value="1"/>
</dbReference>